<dbReference type="Proteomes" id="UP001156940">
    <property type="component" value="Unassembled WGS sequence"/>
</dbReference>
<keyword evidence="3" id="KW-1185">Reference proteome</keyword>
<proteinExistence type="predicted"/>
<dbReference type="RefSeq" id="WP_280576161.1">
    <property type="nucleotide sequence ID" value="NZ_JARXRM010000046.1"/>
</dbReference>
<comment type="caution">
    <text evidence="2">The sequence shown here is derived from an EMBL/GenBank/DDBJ whole genome shotgun (WGS) entry which is preliminary data.</text>
</comment>
<sequence length="63" mass="5988">MPVAPPIAARNQAPAGSSAAAIGRVFLDAPAATVLAEDPPPPAAGTGGTASGQLLLGPGTWTL</sequence>
<evidence type="ECO:0000313" key="3">
    <source>
        <dbReference type="Proteomes" id="UP001156940"/>
    </source>
</evidence>
<feature type="region of interest" description="Disordered" evidence="1">
    <location>
        <begin position="36"/>
        <end position="63"/>
    </location>
</feature>
<dbReference type="EMBL" id="JARXRM010000046">
    <property type="protein sequence ID" value="MDH5824808.1"/>
    <property type="molecule type" value="Genomic_DNA"/>
</dbReference>
<evidence type="ECO:0000313" key="2">
    <source>
        <dbReference type="EMBL" id="MDH5824808.1"/>
    </source>
</evidence>
<organism evidence="2 3">
    <name type="scientific">Luteimonas endophytica</name>
    <dbReference type="NCBI Taxonomy" id="3042023"/>
    <lineage>
        <taxon>Bacteria</taxon>
        <taxon>Pseudomonadati</taxon>
        <taxon>Pseudomonadota</taxon>
        <taxon>Gammaproteobacteria</taxon>
        <taxon>Lysobacterales</taxon>
        <taxon>Lysobacteraceae</taxon>
        <taxon>Luteimonas</taxon>
    </lineage>
</organism>
<evidence type="ECO:0000256" key="1">
    <source>
        <dbReference type="SAM" id="MobiDB-lite"/>
    </source>
</evidence>
<gene>
    <name evidence="2" type="ORF">QFW77_17705</name>
</gene>
<accession>A0ABT6JDB0</accession>
<reference evidence="2 3" key="1">
    <citation type="submission" date="2023-04" db="EMBL/GenBank/DDBJ databases">
        <title>Luteimonas endophyticus RD2P54.</title>
        <authorList>
            <person name="Sun J.-Q."/>
        </authorList>
    </citation>
    <scope>NUCLEOTIDE SEQUENCE [LARGE SCALE GENOMIC DNA]</scope>
    <source>
        <strain evidence="2 3">RD2P54</strain>
    </source>
</reference>
<name>A0ABT6JDB0_9GAMM</name>
<protein>
    <submittedName>
        <fullName evidence="2">Uncharacterized protein</fullName>
    </submittedName>
</protein>